<evidence type="ECO:0000256" key="1">
    <source>
        <dbReference type="ARBA" id="ARBA00004173"/>
    </source>
</evidence>
<dbReference type="Ensembl" id="ENSCCRT00015039329.1">
    <property type="protein sequence ID" value="ENSCCRP00015038018.1"/>
    <property type="gene ID" value="ENSCCRG00015015827.1"/>
</dbReference>
<keyword evidence="2" id="KW-0809">Transit peptide</keyword>
<keyword evidence="3" id="KW-0496">Mitochondrion</keyword>
<evidence type="ECO:0000256" key="4">
    <source>
        <dbReference type="ARBA" id="ARBA00038479"/>
    </source>
</evidence>
<evidence type="ECO:0000256" key="3">
    <source>
        <dbReference type="ARBA" id="ARBA00023128"/>
    </source>
</evidence>
<organism evidence="6 7">
    <name type="scientific">Cyprinus carpio</name>
    <name type="common">Common carp</name>
    <dbReference type="NCBI Taxonomy" id="7962"/>
    <lineage>
        <taxon>Eukaryota</taxon>
        <taxon>Metazoa</taxon>
        <taxon>Chordata</taxon>
        <taxon>Craniata</taxon>
        <taxon>Vertebrata</taxon>
        <taxon>Euteleostomi</taxon>
        <taxon>Actinopterygii</taxon>
        <taxon>Neopterygii</taxon>
        <taxon>Teleostei</taxon>
        <taxon>Ostariophysi</taxon>
        <taxon>Cypriniformes</taxon>
        <taxon>Cyprinidae</taxon>
        <taxon>Cyprininae</taxon>
        <taxon>Cyprinus</taxon>
    </lineage>
</organism>
<dbReference type="Proteomes" id="UP000694700">
    <property type="component" value="Unplaced"/>
</dbReference>
<accession>A0A8C1KV00</accession>
<evidence type="ECO:0000256" key="5">
    <source>
        <dbReference type="ARBA" id="ARBA00040939"/>
    </source>
</evidence>
<comment type="subcellular location">
    <subcellularLocation>
        <location evidence="1">Mitochondrion</location>
    </subcellularLocation>
</comment>
<dbReference type="FunFam" id="2.20.25.10:FF:000017">
    <property type="entry name" value="protein preY, mitochondrial"/>
    <property type="match status" value="1"/>
</dbReference>
<evidence type="ECO:0000313" key="7">
    <source>
        <dbReference type="Proteomes" id="UP000694427"/>
    </source>
</evidence>
<dbReference type="PANTHER" id="PTHR33505">
    <property type="entry name" value="ZGC:162634"/>
    <property type="match status" value="1"/>
</dbReference>
<protein>
    <recommendedName>
        <fullName evidence="5">Protein preY, mitochondrial</fullName>
    </recommendedName>
</protein>
<dbReference type="AlphaFoldDB" id="A0A8C1KV00"/>
<sequence length="106" mass="11860">MSHALRTLATGVFSVQRSVRALKIRGQRSRSDAVKDGQSQTFDESLLEFLVCPLSKKTLRYDERSNELINEELGIAYPIIDGIPNMIPQDARMIHKSGATEKPTQS</sequence>
<dbReference type="Ensembl" id="ENSCCRT00010057082.1">
    <property type="protein sequence ID" value="ENSCCRP00010052051.1"/>
    <property type="gene ID" value="ENSCCRG00010022079.1"/>
</dbReference>
<reference evidence="6" key="1">
    <citation type="submission" date="2025-05" db="UniProtKB">
        <authorList>
            <consortium name="Ensembl"/>
        </authorList>
    </citation>
    <scope>IDENTIFICATION</scope>
</reference>
<comment type="similarity">
    <text evidence="4">Belongs to the PREY family.</text>
</comment>
<keyword evidence="7" id="KW-1185">Reference proteome</keyword>
<proteinExistence type="inferred from homology"/>
<dbReference type="Pfam" id="PF03966">
    <property type="entry name" value="Trm112p"/>
    <property type="match status" value="1"/>
</dbReference>
<dbReference type="InterPro" id="IPR005651">
    <property type="entry name" value="Trm112-like"/>
</dbReference>
<dbReference type="SUPFAM" id="SSF158997">
    <property type="entry name" value="Trm112p-like"/>
    <property type="match status" value="1"/>
</dbReference>
<dbReference type="Gene3D" id="2.20.25.10">
    <property type="match status" value="1"/>
</dbReference>
<dbReference type="PANTHER" id="PTHR33505:SF4">
    <property type="entry name" value="PROTEIN PREY, MITOCHONDRIAL"/>
    <property type="match status" value="1"/>
</dbReference>
<dbReference type="GO" id="GO:0005739">
    <property type="term" value="C:mitochondrion"/>
    <property type="evidence" value="ECO:0007669"/>
    <property type="project" value="UniProtKB-SubCell"/>
</dbReference>
<evidence type="ECO:0000313" key="6">
    <source>
        <dbReference type="Ensembl" id="ENSCCRP00010052051.1"/>
    </source>
</evidence>
<dbReference type="Proteomes" id="UP000694427">
    <property type="component" value="Unplaced"/>
</dbReference>
<dbReference type="HAMAP" id="MF_01187">
    <property type="entry name" value="UPF0434"/>
    <property type="match status" value="1"/>
</dbReference>
<name>A0A8C1KV00_CYPCA</name>
<evidence type="ECO:0000256" key="2">
    <source>
        <dbReference type="ARBA" id="ARBA00022946"/>
    </source>
</evidence>